<organism evidence="4 5">
    <name type="scientific">Uliginosibacterium sediminicola</name>
    <dbReference type="NCBI Taxonomy" id="2024550"/>
    <lineage>
        <taxon>Bacteria</taxon>
        <taxon>Pseudomonadati</taxon>
        <taxon>Pseudomonadota</taxon>
        <taxon>Betaproteobacteria</taxon>
        <taxon>Rhodocyclales</taxon>
        <taxon>Zoogloeaceae</taxon>
        <taxon>Uliginosibacterium</taxon>
    </lineage>
</organism>
<feature type="domain" description="CobN/magnesium chelatase" evidence="3">
    <location>
        <begin position="213"/>
        <end position="505"/>
    </location>
</feature>
<feature type="transmembrane region" description="Helical" evidence="2">
    <location>
        <begin position="1395"/>
        <end position="1413"/>
    </location>
</feature>
<dbReference type="PANTHER" id="PTHR44119:SF1">
    <property type="entry name" value="MAGNESIUM-CHELATASE SUBUNIT CHLH, CHLOROPLASTIC"/>
    <property type="match status" value="1"/>
</dbReference>
<dbReference type="PANTHER" id="PTHR44119">
    <property type="entry name" value="MAGNESIUM-CHELATASE SUBUNIT CHLH, CHLOROPLASTIC"/>
    <property type="match status" value="1"/>
</dbReference>
<protein>
    <submittedName>
        <fullName evidence="4">Cobaltochelatase subunit CobN</fullName>
        <ecNumber evidence="4">6.6.1.2</ecNumber>
    </submittedName>
</protein>
<keyword evidence="5" id="KW-1185">Reference proteome</keyword>
<dbReference type="RefSeq" id="WP_345919099.1">
    <property type="nucleotide sequence ID" value="NZ_JBDIVE010000003.1"/>
</dbReference>
<sequence>MSVWLLSAQASSVLGIISERSAPEIAERAHDVLLQRKARDRILLRTPQQLAALSPAELRRLLDSVDVVFAVAMFAEHAALLRGALPGSAAQRLRAFWAFNGDSDLSRLSFDARGSLQSWSAADITALAGEALPAALSARSLREPTATRWRALRMLWREGGARNQGEFLAALLDGREPAAAEPQAAVQYRQHAQPVSAFRLAPAQRVLAVLDMDNSENRSSDALCASVEATGLACVTIKARWGAASRDAVQALPALLGPGQLRGLVVVQDFVVGAAEGRDEASAAIAALDVPVFKAIRLADRSVAQWQLSSDGLPAASVQYRLAMPELQGIAQPVVIAAAGEAQLDALTGVRVQRPEPIAAELRSLARRAANWALLRDKPVAQRKVAIIYYNHPPGRQNIGADNLDVPASLQVILQAMAQAGYRTGPLPPSAEQLLEQIMQRGVNLPEDGGALAELAQTTHSMSAADYQRYFAGLPAIAQQELVNGPLGRLRAELQQARRSKQYDIGIATANNGLRELGHLVAGLEHAQRGTALALLSDAEKAVPSCLSVLAAAARACQRFDQDIDALLALRLPGVRGWGPAPGKVMVSAGRIVLPGIELGNVFIGPQPPRGWELDEELLHANTRIPPPHQYLAYYHWLRDVFKADVIVHLGRHSTYEFLPGKASALSVEDFPRIVAGDVPGVYPYIVDGVGEGLQAKRRGLAVMVDHLTPPLSATPLYDRLLNLRQLVESFESSSSEALRSQAAADMRRQTEALQLRAELEASMADVLQVRGIGFEQVDDELLAHEIGHYLTKLQEKFMPHGLHVFGQAWSDEALQTMLASMQLGADQAALARKLADSPAQEMRNLLAALDGRFVPPGKGNDPLRAPEALPTGRNFHGVDGDVLPTPLGFRLGQEQAERVLARKLPGSGSEAVVLWASDAVRDEGVMVGFTLAMMGLEPRWNARGIVQGLKLLPLAPAQTRRDVLVTSSGLFRDLYPNLVNLVDRAGRLALAASAQTLRREAADSQAALDAALAPLGSAPEEGTESLTQNGVARQWLARVRSLQAQGMAQAEAGREAAWRIFGDAPGAYGAGVNRLTERSGAWQDRRELGRAYLLRMGHAFGLDAGGEAAHSAFETSLASVERSYHGRASNLYGLLDNNDAFDYLGGLSLATETLTGRVPQAMVLYHADAAHADVEPLEAALLREFRGRNLNPVWIKALMKHGYAGARTFGQEFLENLWGWQVTRPDVVRDWAWDEVDRTYFRDVHGIGVSQFLASGQAQQVKAHMLGIMMVATQKGFWHPDTATRQRLGNELVELVARNGLPGSGHTSPANPMWDWLLPQLDARHRTALQETLQHARQSYTLPATEPARRGPVQAADQALPPRPSVQPEATAPKPALRASEIARRPLSARVIHPLWWGLLGLLSVALLVLGIRRGMRAPV</sequence>
<feature type="domain" description="CobN/magnesium chelatase" evidence="3">
    <location>
        <begin position="829"/>
        <end position="1285"/>
    </location>
</feature>
<keyword evidence="2" id="KW-1133">Transmembrane helix</keyword>
<dbReference type="InterPro" id="IPR003672">
    <property type="entry name" value="CobN/Mg_chltase"/>
</dbReference>
<dbReference type="CDD" id="cd10150">
    <property type="entry name" value="CobN_like"/>
    <property type="match status" value="1"/>
</dbReference>
<evidence type="ECO:0000313" key="4">
    <source>
        <dbReference type="EMBL" id="MEN3068330.1"/>
    </source>
</evidence>
<evidence type="ECO:0000313" key="5">
    <source>
        <dbReference type="Proteomes" id="UP001410394"/>
    </source>
</evidence>
<feature type="region of interest" description="Disordered" evidence="1">
    <location>
        <begin position="1342"/>
        <end position="1378"/>
    </location>
</feature>
<keyword evidence="2" id="KW-0812">Transmembrane</keyword>
<dbReference type="GO" id="GO:0051116">
    <property type="term" value="F:cobaltochelatase activity"/>
    <property type="evidence" value="ECO:0007669"/>
    <property type="project" value="UniProtKB-EC"/>
</dbReference>
<proteinExistence type="predicted"/>
<comment type="caution">
    <text evidence="4">The sequence shown here is derived from an EMBL/GenBank/DDBJ whole genome shotgun (WGS) entry which is preliminary data.</text>
</comment>
<name>A0ABU9YX73_9RHOO</name>
<keyword evidence="4" id="KW-0436">Ligase</keyword>
<evidence type="ECO:0000256" key="1">
    <source>
        <dbReference type="SAM" id="MobiDB-lite"/>
    </source>
</evidence>
<evidence type="ECO:0000259" key="3">
    <source>
        <dbReference type="Pfam" id="PF02514"/>
    </source>
</evidence>
<accession>A0ABU9YX73</accession>
<dbReference type="Pfam" id="PF02514">
    <property type="entry name" value="CobN-Mg_chel"/>
    <property type="match status" value="2"/>
</dbReference>
<dbReference type="EC" id="6.6.1.2" evidence="4"/>
<dbReference type="EMBL" id="JBDIVE010000003">
    <property type="protein sequence ID" value="MEN3068330.1"/>
    <property type="molecule type" value="Genomic_DNA"/>
</dbReference>
<dbReference type="Proteomes" id="UP001410394">
    <property type="component" value="Unassembled WGS sequence"/>
</dbReference>
<keyword evidence="2" id="KW-0472">Membrane</keyword>
<gene>
    <name evidence="4" type="ORF">ABDB84_07555</name>
</gene>
<reference evidence="4 5" key="1">
    <citation type="journal article" date="2018" name="Int. J. Syst. Evol. Microbiol.">
        <title>Uliginosibacterium sediminicola sp. nov., isolated from freshwater sediment.</title>
        <authorList>
            <person name="Hwang W.M."/>
            <person name="Kim S.M."/>
            <person name="Kang K."/>
            <person name="Ahn T.Y."/>
        </authorList>
    </citation>
    <scope>NUCLEOTIDE SEQUENCE [LARGE SCALE GENOMIC DNA]</scope>
    <source>
        <strain evidence="4 5">M1-21</strain>
    </source>
</reference>
<evidence type="ECO:0000256" key="2">
    <source>
        <dbReference type="SAM" id="Phobius"/>
    </source>
</evidence>